<name>A0AA47EKY7_9CLOT</name>
<sequence>MEIEKFNENIKSFIETSKAYSKKNVQIKGIEQDQKMKNCLNEICGYQKDTSYLQVEVSMEIPKEILKEYV</sequence>
<organism evidence="1 2">
    <name type="scientific">Clostridium estertheticum</name>
    <dbReference type="NCBI Taxonomy" id="238834"/>
    <lineage>
        <taxon>Bacteria</taxon>
        <taxon>Bacillati</taxon>
        <taxon>Bacillota</taxon>
        <taxon>Clostridia</taxon>
        <taxon>Eubacteriales</taxon>
        <taxon>Clostridiaceae</taxon>
        <taxon>Clostridium</taxon>
    </lineage>
</organism>
<evidence type="ECO:0000313" key="2">
    <source>
        <dbReference type="Proteomes" id="UP001164733"/>
    </source>
</evidence>
<protein>
    <submittedName>
        <fullName evidence="1">Uncharacterized protein</fullName>
    </submittedName>
</protein>
<accession>A0AA47EKY7</accession>
<dbReference type="EMBL" id="CP086239">
    <property type="protein sequence ID" value="WAG61826.1"/>
    <property type="molecule type" value="Genomic_DNA"/>
</dbReference>
<evidence type="ECO:0000313" key="1">
    <source>
        <dbReference type="EMBL" id="WAG61826.1"/>
    </source>
</evidence>
<dbReference type="Proteomes" id="UP001164733">
    <property type="component" value="Chromosome"/>
</dbReference>
<gene>
    <name evidence="1" type="ORF">LL038_06160</name>
</gene>
<proteinExistence type="predicted"/>
<reference evidence="1" key="1">
    <citation type="submission" date="2021-11" db="EMBL/GenBank/DDBJ databases">
        <title>Clostridia strains as spoilage organisms.</title>
        <authorList>
            <person name="Wambui J."/>
            <person name="Stevens M.J.A."/>
            <person name="Stephan R."/>
        </authorList>
    </citation>
    <scope>NUCLEOTIDE SEQUENCE</scope>
    <source>
        <strain evidence="1">CF009</strain>
    </source>
</reference>
<dbReference type="RefSeq" id="WP_216126654.1">
    <property type="nucleotide sequence ID" value="NZ_CP086239.1"/>
</dbReference>
<dbReference type="AlphaFoldDB" id="A0AA47EKY7"/>